<evidence type="ECO:0000256" key="7">
    <source>
        <dbReference type="SAM" id="Phobius"/>
    </source>
</evidence>
<dbReference type="RefSeq" id="WP_136663682.1">
    <property type="nucleotide sequence ID" value="NZ_CP173421.1"/>
</dbReference>
<dbReference type="EMBL" id="RFLV01000001">
    <property type="protein sequence ID" value="TIH10401.1"/>
    <property type="molecule type" value="Genomic_DNA"/>
</dbReference>
<comment type="similarity">
    <text evidence="2">Belongs to the UPF0410 family.</text>
</comment>
<dbReference type="InterPro" id="IPR007341">
    <property type="entry name" value="Transgly_assoc"/>
</dbReference>
<dbReference type="PANTHER" id="PTHR33884:SF7">
    <property type="entry name" value="BSL8023 PROTEIN"/>
    <property type="match status" value="1"/>
</dbReference>
<dbReference type="OrthoDB" id="9811343at2"/>
<evidence type="ECO:0000313" key="9">
    <source>
        <dbReference type="Proteomes" id="UP000307541"/>
    </source>
</evidence>
<protein>
    <submittedName>
        <fullName evidence="8">GlsB/YeaQ/YmgE family stress response membrane protein</fullName>
    </submittedName>
</protein>
<comment type="subcellular location">
    <subcellularLocation>
        <location evidence="1">Cell membrane</location>
        <topology evidence="1">Multi-pass membrane protein</topology>
    </subcellularLocation>
</comment>
<keyword evidence="6 7" id="KW-0472">Membrane</keyword>
<sequence>MSIIGTIFIGLIVGLLARFLKPGNDSMGWIMTILLGVGGSIAATYGGQALGIYQAGETAGFIGAVIGAVVLLVIYAAVKKD</sequence>
<proteinExistence type="inferred from homology"/>
<feature type="transmembrane region" description="Helical" evidence="7">
    <location>
        <begin position="59"/>
        <end position="78"/>
    </location>
</feature>
<keyword evidence="3" id="KW-1003">Cell membrane</keyword>
<evidence type="ECO:0000256" key="4">
    <source>
        <dbReference type="ARBA" id="ARBA00022692"/>
    </source>
</evidence>
<dbReference type="AlphaFoldDB" id="A0A4T2A5A2"/>
<organism evidence="8 9">
    <name type="scientific">Pseudomonas leptonychotis</name>
    <dbReference type="NCBI Taxonomy" id="2448482"/>
    <lineage>
        <taxon>Bacteria</taxon>
        <taxon>Pseudomonadati</taxon>
        <taxon>Pseudomonadota</taxon>
        <taxon>Gammaproteobacteria</taxon>
        <taxon>Pseudomonadales</taxon>
        <taxon>Pseudomonadaceae</taxon>
        <taxon>Pseudomonas</taxon>
    </lineage>
</organism>
<evidence type="ECO:0000256" key="3">
    <source>
        <dbReference type="ARBA" id="ARBA00022475"/>
    </source>
</evidence>
<keyword evidence="5 7" id="KW-1133">Transmembrane helix</keyword>
<dbReference type="Pfam" id="PF04226">
    <property type="entry name" value="Transgly_assoc"/>
    <property type="match status" value="1"/>
</dbReference>
<evidence type="ECO:0000256" key="5">
    <source>
        <dbReference type="ARBA" id="ARBA00022989"/>
    </source>
</evidence>
<dbReference type="Proteomes" id="UP000307541">
    <property type="component" value="Unassembled WGS sequence"/>
</dbReference>
<evidence type="ECO:0000256" key="1">
    <source>
        <dbReference type="ARBA" id="ARBA00004651"/>
    </source>
</evidence>
<reference evidence="8 9" key="1">
    <citation type="submission" date="2018-10" db="EMBL/GenBank/DDBJ databases">
        <title>Pseudomonas leptonychotis sp. nov., isolated from Weddell seals in Antarctica.</title>
        <authorList>
            <person name="Novakova D."/>
            <person name="Svec P."/>
            <person name="Kralova S."/>
            <person name="Kristofova L."/>
            <person name="Zeman M."/>
            <person name="Pantucek R."/>
            <person name="Maslanova I."/>
            <person name="Sedlacek I."/>
        </authorList>
    </citation>
    <scope>NUCLEOTIDE SEQUENCE [LARGE SCALE GENOMIC DNA]</scope>
    <source>
        <strain evidence="8 9">CCM 8849</strain>
    </source>
</reference>
<evidence type="ECO:0000256" key="6">
    <source>
        <dbReference type="ARBA" id="ARBA00023136"/>
    </source>
</evidence>
<comment type="caution">
    <text evidence="8">The sequence shown here is derived from an EMBL/GenBank/DDBJ whole genome shotgun (WGS) entry which is preliminary data.</text>
</comment>
<evidence type="ECO:0000256" key="2">
    <source>
        <dbReference type="ARBA" id="ARBA00011006"/>
    </source>
</evidence>
<accession>A0A4T2A5A2</accession>
<keyword evidence="9" id="KW-1185">Reference proteome</keyword>
<dbReference type="PANTHER" id="PTHR33884">
    <property type="entry name" value="UPF0410 PROTEIN YMGE"/>
    <property type="match status" value="1"/>
</dbReference>
<gene>
    <name evidence="8" type="ORF">D8779_06865</name>
</gene>
<evidence type="ECO:0000313" key="8">
    <source>
        <dbReference type="EMBL" id="TIH10401.1"/>
    </source>
</evidence>
<dbReference type="GO" id="GO:0005886">
    <property type="term" value="C:plasma membrane"/>
    <property type="evidence" value="ECO:0007669"/>
    <property type="project" value="UniProtKB-SubCell"/>
</dbReference>
<name>A0A4T2A5A2_9PSED</name>
<feature type="transmembrane region" description="Helical" evidence="7">
    <location>
        <begin position="27"/>
        <end position="47"/>
    </location>
</feature>
<keyword evidence="4 7" id="KW-0812">Transmembrane</keyword>